<dbReference type="InterPro" id="IPR029058">
    <property type="entry name" value="AB_hydrolase_fold"/>
</dbReference>
<evidence type="ECO:0000313" key="2">
    <source>
        <dbReference type="EMBL" id="VHO01103.1"/>
    </source>
</evidence>
<feature type="chain" id="PRO_5039013201" evidence="1">
    <location>
        <begin position="29"/>
        <end position="198"/>
    </location>
</feature>
<reference evidence="2 3" key="1">
    <citation type="submission" date="2019-04" db="EMBL/GenBank/DDBJ databases">
        <authorList>
            <person name="Seth-Smith MB H."/>
            <person name="Seth-Smith H."/>
        </authorList>
    </citation>
    <scope>NUCLEOTIDE SEQUENCE [LARGE SCALE GENOMIC DNA]</scope>
    <source>
        <strain evidence="2">USB-603019</strain>
    </source>
</reference>
<evidence type="ECO:0000256" key="1">
    <source>
        <dbReference type="SAM" id="SignalP"/>
    </source>
</evidence>
<name>A0A5E3ZYL2_9ACTN</name>
<dbReference type="EMBL" id="LR584267">
    <property type="protein sequence ID" value="VHO01103.1"/>
    <property type="molecule type" value="Genomic_DNA"/>
</dbReference>
<feature type="signal peptide" evidence="1">
    <location>
        <begin position="1"/>
        <end position="28"/>
    </location>
</feature>
<accession>A0A5E3ZYL2</accession>
<organism evidence="2 3">
    <name type="scientific">Lawsonella clevelandensis</name>
    <dbReference type="NCBI Taxonomy" id="1528099"/>
    <lineage>
        <taxon>Bacteria</taxon>
        <taxon>Bacillati</taxon>
        <taxon>Actinomycetota</taxon>
        <taxon>Actinomycetes</taxon>
        <taxon>Mycobacteriales</taxon>
        <taxon>Lawsonellaceae</taxon>
        <taxon>Lawsonella</taxon>
    </lineage>
</organism>
<dbReference type="Gene3D" id="3.40.50.1820">
    <property type="entry name" value="alpha/beta hydrolase"/>
    <property type="match status" value="1"/>
</dbReference>
<keyword evidence="1" id="KW-0732">Signal</keyword>
<keyword evidence="3" id="KW-1185">Reference proteome</keyword>
<evidence type="ECO:0000313" key="3">
    <source>
        <dbReference type="Proteomes" id="UP000324288"/>
    </source>
</evidence>
<dbReference type="RefSeq" id="WP_148417738.1">
    <property type="nucleotide sequence ID" value="NZ_LR584267.1"/>
</dbReference>
<protein>
    <submittedName>
        <fullName evidence="2">Uncharacterized protein</fullName>
    </submittedName>
</protein>
<proteinExistence type="predicted"/>
<dbReference type="Proteomes" id="UP000324288">
    <property type="component" value="Chromosome"/>
</dbReference>
<gene>
    <name evidence="2" type="ORF">LC603019_01156</name>
</gene>
<sequence length="198" mass="21003">MHNNTIRVAAGLLTSCAILTATITAAQAVPLTTTPSADDGFLRTTPTVPVHHGQYGPDTTLAQARKAAGVTMMGLSTFPVWDNPTLATSLSAVLSSAALQQLVGSPMVRYINSLPDTMPGVRYTALATKYDTTSTPYDATFLKPVRGATVTNVTVENVCKPGEMLDHNKLTTNQAVQVLVLRALQNTQVTCSDTQWAL</sequence>
<dbReference type="AlphaFoldDB" id="A0A5E3ZYL2"/>